<name>A0A844GQ91_9CHRO</name>
<dbReference type="SUPFAM" id="SSF53254">
    <property type="entry name" value="Phosphoglycerate mutase-like"/>
    <property type="match status" value="1"/>
</dbReference>
<protein>
    <submittedName>
        <fullName evidence="1">Phosphohistidine phosphatase SixA</fullName>
    </submittedName>
</protein>
<dbReference type="GO" id="GO:0005737">
    <property type="term" value="C:cytoplasm"/>
    <property type="evidence" value="ECO:0007669"/>
    <property type="project" value="InterPro"/>
</dbReference>
<dbReference type="Gene3D" id="3.40.50.1240">
    <property type="entry name" value="Phosphoglycerate mutase-like"/>
    <property type="match status" value="1"/>
</dbReference>
<dbReference type="GO" id="GO:0101006">
    <property type="term" value="F:protein histidine phosphatase activity"/>
    <property type="evidence" value="ECO:0007669"/>
    <property type="project" value="InterPro"/>
</dbReference>
<dbReference type="InterPro" id="IPR029033">
    <property type="entry name" value="His_PPase_superfam"/>
</dbReference>
<dbReference type="Pfam" id="PF00300">
    <property type="entry name" value="His_Phos_1"/>
    <property type="match status" value="1"/>
</dbReference>
<dbReference type="RefSeq" id="WP_015218014.1">
    <property type="nucleotide sequence ID" value="NZ_WMIA01000003.1"/>
</dbReference>
<dbReference type="Proteomes" id="UP000437131">
    <property type="component" value="Unassembled WGS sequence"/>
</dbReference>
<proteinExistence type="predicted"/>
<accession>A0A844GQ91</accession>
<dbReference type="AlphaFoldDB" id="A0A844GQ91"/>
<dbReference type="InterPro" id="IPR004449">
    <property type="entry name" value="SixA"/>
</dbReference>
<gene>
    <name evidence="1" type="primary">sixA</name>
    <name evidence="1" type="ORF">GGC33_03935</name>
</gene>
<comment type="caution">
    <text evidence="1">The sequence shown here is derived from an EMBL/GenBank/DDBJ whole genome shotgun (WGS) entry which is preliminary data.</text>
</comment>
<dbReference type="NCBIfam" id="TIGR00249">
    <property type="entry name" value="sixA"/>
    <property type="match status" value="1"/>
</dbReference>
<evidence type="ECO:0000313" key="1">
    <source>
        <dbReference type="EMBL" id="MTF38070.1"/>
    </source>
</evidence>
<evidence type="ECO:0000313" key="2">
    <source>
        <dbReference type="Proteomes" id="UP000437131"/>
    </source>
</evidence>
<dbReference type="CDD" id="cd07067">
    <property type="entry name" value="HP_PGM_like"/>
    <property type="match status" value="1"/>
</dbReference>
<sequence length="164" mass="18418">MKIYLIRHGIAESRAMEKNDSQRILTRKGITKTQKVAQKLTNLDIEFDVIITSPYTRAKETAIILQQAKRSLNIVEHSALIPQGNILEWFNWLQTSPYKSAGNIALIGHEPDLSEWAQLLIWGKTEDKLILKKAGIIGLEVADLSNPLGTAQLFLLASPKWISC</sequence>
<dbReference type="EMBL" id="WMIA01000003">
    <property type="protein sequence ID" value="MTF38070.1"/>
    <property type="molecule type" value="Genomic_DNA"/>
</dbReference>
<reference evidence="1 2" key="1">
    <citation type="submission" date="2019-11" db="EMBL/GenBank/DDBJ databases">
        <title>Isolation of a new High Light Tolerant Cyanobacteria.</title>
        <authorList>
            <person name="Dobson Z."/>
            <person name="Vaughn N."/>
            <person name="Vaughn M."/>
            <person name="Fromme P."/>
            <person name="Mazor Y."/>
        </authorList>
    </citation>
    <scope>NUCLEOTIDE SEQUENCE [LARGE SCALE GENOMIC DNA]</scope>
    <source>
        <strain evidence="1 2">0216</strain>
    </source>
</reference>
<organism evidence="1 2">
    <name type="scientific">Cyanobacterium aponinum 0216</name>
    <dbReference type="NCBI Taxonomy" id="2676140"/>
    <lineage>
        <taxon>Bacteria</taxon>
        <taxon>Bacillati</taxon>
        <taxon>Cyanobacteriota</taxon>
        <taxon>Cyanophyceae</taxon>
        <taxon>Oscillatoriophycideae</taxon>
        <taxon>Chroococcales</taxon>
        <taxon>Geminocystaceae</taxon>
        <taxon>Cyanobacterium</taxon>
    </lineage>
</organism>
<dbReference type="InterPro" id="IPR013078">
    <property type="entry name" value="His_Pase_superF_clade-1"/>
</dbReference>